<comment type="similarity">
    <text evidence="1 5">Belongs to the metallo-dependent hydrolases superfamily. NagA family.</text>
</comment>
<evidence type="ECO:0000313" key="8">
    <source>
        <dbReference type="Proteomes" id="UP001320876"/>
    </source>
</evidence>
<dbReference type="NCBIfam" id="TIGR00221">
    <property type="entry name" value="nagA"/>
    <property type="match status" value="1"/>
</dbReference>
<protein>
    <submittedName>
        <fullName evidence="7">N-acetylglucosamine-6-phosphate deacetylase</fullName>
        <ecNumber evidence="7">3.5.1.25</ecNumber>
    </submittedName>
</protein>
<dbReference type="SUPFAM" id="SSF51556">
    <property type="entry name" value="Metallo-dependent hydrolases"/>
    <property type="match status" value="1"/>
</dbReference>
<dbReference type="PANTHER" id="PTHR11113:SF14">
    <property type="entry name" value="N-ACETYLGLUCOSAMINE-6-PHOSPHATE DEACETYLASE"/>
    <property type="match status" value="1"/>
</dbReference>
<evidence type="ECO:0000256" key="2">
    <source>
        <dbReference type="ARBA" id="ARBA00022723"/>
    </source>
</evidence>
<dbReference type="GO" id="GO:0008448">
    <property type="term" value="F:N-acetylglucosamine-6-phosphate deacetylase activity"/>
    <property type="evidence" value="ECO:0007669"/>
    <property type="project" value="UniProtKB-EC"/>
</dbReference>
<gene>
    <name evidence="7" type="primary">nagA</name>
    <name evidence="7" type="ORF">OKA05_25615</name>
</gene>
<dbReference type="PANTHER" id="PTHR11113">
    <property type="entry name" value="N-ACETYLGLUCOSAMINE-6-PHOSPHATE DEACETYLASE"/>
    <property type="match status" value="1"/>
</dbReference>
<evidence type="ECO:0000313" key="7">
    <source>
        <dbReference type="EMBL" id="MCW1925963.1"/>
    </source>
</evidence>
<reference evidence="7 8" key="1">
    <citation type="submission" date="2022-10" db="EMBL/GenBank/DDBJ databases">
        <title>Luteolibacter arcticus strain CCTCC AB 2014275, whole genome shotgun sequencing project.</title>
        <authorList>
            <person name="Zhao G."/>
            <person name="Shen L."/>
        </authorList>
    </citation>
    <scope>NUCLEOTIDE SEQUENCE [LARGE SCALE GENOMIC DNA]</scope>
    <source>
        <strain evidence="7 8">CCTCC AB 2014275</strain>
    </source>
</reference>
<evidence type="ECO:0000259" key="6">
    <source>
        <dbReference type="Pfam" id="PF01979"/>
    </source>
</evidence>
<feature type="domain" description="Amidohydrolase-related" evidence="6">
    <location>
        <begin position="52"/>
        <end position="376"/>
    </location>
</feature>
<dbReference type="Gene3D" id="3.20.20.140">
    <property type="entry name" value="Metal-dependent hydrolases"/>
    <property type="match status" value="1"/>
</dbReference>
<keyword evidence="8" id="KW-1185">Reference proteome</keyword>
<sequence length="378" mass="40520">MRKLITNARVVSPDLDLARAAVLIEGDRIEAVIEGNNLPSVDHKLDAAGKLLIPGFIDIHSHGADGADVCDDSLDSLRHIALRKLQEGVTTWLPTTLTQPREKLKSIAAKVAAFRDQGGLTRCPGMHVEGPFINKERAGAQNPQYVRPPDFAEIEELHAIMPALVLSLAPEMPGAIELIEGCRALGITCSAAHTSATAAQVFAACDAGLTHLTHYGNAMTPLHHREIGVIGAGMVDDRLMIELISDLIHLSPDMLRLVFTTIPIDRLMMITDSVAASWIVEGEISLGGLEVVVKDKIARLKEGGALAGSTLLANEGFRNLVGATGLPLHEVIKVTSWNQARSLGLEDLGKVAPGFLADLVLLNNDYTVFKTFVGGEER</sequence>
<dbReference type="Proteomes" id="UP001320876">
    <property type="component" value="Unassembled WGS sequence"/>
</dbReference>
<keyword evidence="3 5" id="KW-0378">Hydrolase</keyword>
<dbReference type="InterPro" id="IPR032466">
    <property type="entry name" value="Metal_Hydrolase"/>
</dbReference>
<name>A0ABT3GR12_9BACT</name>
<comment type="caution">
    <text evidence="7">The sequence shown here is derived from an EMBL/GenBank/DDBJ whole genome shotgun (WGS) entry which is preliminary data.</text>
</comment>
<keyword evidence="2" id="KW-0479">Metal-binding</keyword>
<proteinExistence type="inferred from homology"/>
<dbReference type="Gene3D" id="2.30.40.10">
    <property type="entry name" value="Urease, subunit C, domain 1"/>
    <property type="match status" value="1"/>
</dbReference>
<evidence type="ECO:0000256" key="4">
    <source>
        <dbReference type="ARBA" id="ARBA00023277"/>
    </source>
</evidence>
<dbReference type="CDD" id="cd00854">
    <property type="entry name" value="NagA"/>
    <property type="match status" value="1"/>
</dbReference>
<organism evidence="7 8">
    <name type="scientific">Luteolibacter arcticus</name>
    <dbReference type="NCBI Taxonomy" id="1581411"/>
    <lineage>
        <taxon>Bacteria</taxon>
        <taxon>Pseudomonadati</taxon>
        <taxon>Verrucomicrobiota</taxon>
        <taxon>Verrucomicrobiia</taxon>
        <taxon>Verrucomicrobiales</taxon>
        <taxon>Verrucomicrobiaceae</taxon>
        <taxon>Luteolibacter</taxon>
    </lineage>
</organism>
<dbReference type="InterPro" id="IPR011059">
    <property type="entry name" value="Metal-dep_hydrolase_composite"/>
</dbReference>
<dbReference type="EMBL" id="JAPDDT010000019">
    <property type="protein sequence ID" value="MCW1925963.1"/>
    <property type="molecule type" value="Genomic_DNA"/>
</dbReference>
<keyword evidence="4 5" id="KW-0119">Carbohydrate metabolism</keyword>
<accession>A0ABT3GR12</accession>
<dbReference type="PIRSF" id="PIRSF038994">
    <property type="entry name" value="NagA"/>
    <property type="match status" value="1"/>
</dbReference>
<dbReference type="SUPFAM" id="SSF51338">
    <property type="entry name" value="Composite domain of metallo-dependent hydrolases"/>
    <property type="match status" value="1"/>
</dbReference>
<evidence type="ECO:0000256" key="5">
    <source>
        <dbReference type="PIRNR" id="PIRNR038994"/>
    </source>
</evidence>
<dbReference type="InterPro" id="IPR006680">
    <property type="entry name" value="Amidohydro-rel"/>
</dbReference>
<dbReference type="RefSeq" id="WP_264490072.1">
    <property type="nucleotide sequence ID" value="NZ_JAPDDT010000019.1"/>
</dbReference>
<dbReference type="EC" id="3.5.1.25" evidence="7"/>
<evidence type="ECO:0000256" key="1">
    <source>
        <dbReference type="ARBA" id="ARBA00010716"/>
    </source>
</evidence>
<evidence type="ECO:0000256" key="3">
    <source>
        <dbReference type="ARBA" id="ARBA00022801"/>
    </source>
</evidence>
<dbReference type="InterPro" id="IPR003764">
    <property type="entry name" value="GlcNAc_6-P_deAcase"/>
</dbReference>
<dbReference type="Pfam" id="PF01979">
    <property type="entry name" value="Amidohydro_1"/>
    <property type="match status" value="1"/>
</dbReference>